<keyword evidence="2" id="KW-1133">Transmembrane helix</keyword>
<dbReference type="GO" id="GO:0032300">
    <property type="term" value="C:mismatch repair complex"/>
    <property type="evidence" value="ECO:0007669"/>
    <property type="project" value="InterPro"/>
</dbReference>
<feature type="transmembrane region" description="Helical" evidence="2">
    <location>
        <begin position="554"/>
        <end position="579"/>
    </location>
</feature>
<evidence type="ECO:0000259" key="3">
    <source>
        <dbReference type="SMART" id="SM01340"/>
    </source>
</evidence>
<protein>
    <submittedName>
        <fullName evidence="4">DNA mismatch repair protein Mlh3</fullName>
    </submittedName>
</protein>
<feature type="region of interest" description="Disordered" evidence="1">
    <location>
        <begin position="1"/>
        <end position="147"/>
    </location>
</feature>
<keyword evidence="2" id="KW-0812">Transmembrane</keyword>
<dbReference type="GO" id="GO:0016887">
    <property type="term" value="F:ATP hydrolysis activity"/>
    <property type="evidence" value="ECO:0007669"/>
    <property type="project" value="InterPro"/>
</dbReference>
<feature type="transmembrane region" description="Helical" evidence="2">
    <location>
        <begin position="681"/>
        <end position="701"/>
    </location>
</feature>
<evidence type="ECO:0000313" key="4">
    <source>
        <dbReference type="EMBL" id="OLP98494.1"/>
    </source>
</evidence>
<dbReference type="Gene3D" id="3.30.230.10">
    <property type="match status" value="1"/>
</dbReference>
<dbReference type="SMART" id="SM01340">
    <property type="entry name" value="DNA_mis_repair"/>
    <property type="match status" value="1"/>
</dbReference>
<dbReference type="SUPFAM" id="SSF54211">
    <property type="entry name" value="Ribosomal protein S5 domain 2-like"/>
    <property type="match status" value="1"/>
</dbReference>
<evidence type="ECO:0000256" key="1">
    <source>
        <dbReference type="SAM" id="MobiDB-lite"/>
    </source>
</evidence>
<evidence type="ECO:0000256" key="2">
    <source>
        <dbReference type="SAM" id="Phobius"/>
    </source>
</evidence>
<feature type="region of interest" description="Disordered" evidence="1">
    <location>
        <begin position="1659"/>
        <end position="1687"/>
    </location>
</feature>
<dbReference type="InterPro" id="IPR038973">
    <property type="entry name" value="MutL/Mlh/Pms-like"/>
</dbReference>
<dbReference type="GO" id="GO:0030983">
    <property type="term" value="F:mismatched DNA binding"/>
    <property type="evidence" value="ECO:0007669"/>
    <property type="project" value="InterPro"/>
</dbReference>
<evidence type="ECO:0000313" key="5">
    <source>
        <dbReference type="Proteomes" id="UP000186817"/>
    </source>
</evidence>
<feature type="transmembrane region" description="Helical" evidence="2">
    <location>
        <begin position="744"/>
        <end position="765"/>
    </location>
</feature>
<organism evidence="4 5">
    <name type="scientific">Symbiodinium microadriaticum</name>
    <name type="common">Dinoflagellate</name>
    <name type="synonym">Zooxanthella microadriatica</name>
    <dbReference type="NCBI Taxonomy" id="2951"/>
    <lineage>
        <taxon>Eukaryota</taxon>
        <taxon>Sar</taxon>
        <taxon>Alveolata</taxon>
        <taxon>Dinophyceae</taxon>
        <taxon>Suessiales</taxon>
        <taxon>Symbiodiniaceae</taxon>
        <taxon>Symbiodinium</taxon>
    </lineage>
</organism>
<dbReference type="Proteomes" id="UP000186817">
    <property type="component" value="Unassembled WGS sequence"/>
</dbReference>
<dbReference type="PANTHER" id="PTHR10073:SF47">
    <property type="entry name" value="DNA MISMATCH REPAIR PROTEIN MLH3"/>
    <property type="match status" value="1"/>
</dbReference>
<feature type="transmembrane region" description="Helical" evidence="2">
    <location>
        <begin position="639"/>
        <end position="661"/>
    </location>
</feature>
<reference evidence="4 5" key="1">
    <citation type="submission" date="2016-02" db="EMBL/GenBank/DDBJ databases">
        <title>Genome analysis of coral dinoflagellate symbionts highlights evolutionary adaptations to a symbiotic lifestyle.</title>
        <authorList>
            <person name="Aranda M."/>
            <person name="Li Y."/>
            <person name="Liew Y.J."/>
            <person name="Baumgarten S."/>
            <person name="Simakov O."/>
            <person name="Wilson M."/>
            <person name="Piel J."/>
            <person name="Ashoor H."/>
            <person name="Bougouffa S."/>
            <person name="Bajic V.B."/>
            <person name="Ryu T."/>
            <person name="Ravasi T."/>
            <person name="Bayer T."/>
            <person name="Micklem G."/>
            <person name="Kim H."/>
            <person name="Bhak J."/>
            <person name="Lajeunesse T.C."/>
            <person name="Voolstra C.R."/>
        </authorList>
    </citation>
    <scope>NUCLEOTIDE SEQUENCE [LARGE SCALE GENOMIC DNA]</scope>
    <source>
        <strain evidence="4 5">CCMP2467</strain>
    </source>
</reference>
<feature type="region of interest" description="Disordered" evidence="1">
    <location>
        <begin position="1256"/>
        <end position="1275"/>
    </location>
</feature>
<dbReference type="InterPro" id="IPR014721">
    <property type="entry name" value="Ribsml_uS5_D2-typ_fold_subgr"/>
</dbReference>
<feature type="transmembrane region" description="Helical" evidence="2">
    <location>
        <begin position="465"/>
        <end position="483"/>
    </location>
</feature>
<dbReference type="GO" id="GO:0005524">
    <property type="term" value="F:ATP binding"/>
    <property type="evidence" value="ECO:0007669"/>
    <property type="project" value="InterPro"/>
</dbReference>
<accession>A0A1Q9DTK0</accession>
<feature type="compositionally biased region" description="Basic and acidic residues" evidence="1">
    <location>
        <begin position="295"/>
        <end position="307"/>
    </location>
</feature>
<feature type="region of interest" description="Disordered" evidence="1">
    <location>
        <begin position="276"/>
        <end position="307"/>
    </location>
</feature>
<feature type="domain" description="DNA mismatch repair protein S5" evidence="3">
    <location>
        <begin position="1117"/>
        <end position="1251"/>
    </location>
</feature>
<sequence length="2152" mass="231819">MQTPPARIRRHGVMSPWSKSYPAINSHRTKVKDTGAGLASPKPSDSVTGGCIASAEPLEKDPPASIASVGPPEKDPYSLDEVVSASEERDCAFGSASGRDPGSSAATVGLSGAGVDSRVKPSDASSASPARKRQRPAGKQQPDKEEPVLDIVLNANVKDEPVKQEPALDMDMALVEESGVVLVVKEEPVLQDRNKRGEETRAKMTRKYVLDFRRGLSRKQWRRTLECEGQHDELLARAEKYDEVVELLCQDRETDSLAAFRQNSLTFPMVAQRGADTERKCKEGRKMDPPSLVKYPEKPREDLPGLDDVVHGDGQDVLCRKTQSEQIGCCQCADASVAAKLQEQAQLTLSRPGSSGMDSFQSAISAHLSIAEASATARESTHGLDTTEAWILFAAGTNPDARPAIIWFWGVASVLSVALFFVRWLMAASSGGTSLQLFVETYHMCELVTPFAPAIAMMACAGRRWCIQCAIAAAAFAYLSRLLPLPPIFGNDPKLGRLVPELSSSLSVFDVRIFSGGGFYDERPMQSVLLLMAMVTTGFLSIPCRSRADSIGMVLSVAFPGYVVATTISNESLALVFIGKELECDGSNAGRAKATVIACMAASFALNGISCLLHLEFARQVRAAVPTRAHHGHQTKQTTWWILAAACFLTVVAYAAVLILWGTSRHEDPVQHTVWELIATIGWAALTDFGMWLIASWLVALPHIATCMLLQGELEHVAALVQSAEVVGDLTAAFEACQDCKRRFGWFLVCHFVLDGLSLLTSLAADAVLALRRPAFHCGDTSDARCFQVLLLNLGLNHPQLTAGFLFMQFVSLVAFHEAVEDAVNRRRYSPNDRPIFETLVLRRDELQLAVMGKVLTRRWFARAVLTSMISTMITTTMNFVKSLISESPDAARKLRADIQVPCPGRIAEATACAIVECSANSLDELLIGSLDAGATAVEVELQESSVGAVLTVRDDGAGREMEALGAEALGGGKPVTSLAAVCARCGRVVVRSKEPREGFRAQLQMGSQTLQVPGQGTVCKIFEQGKVTYLGPSDVPHGGEFLELALPHGIDVLAGPGSTIRVEGLGRLMREVEVSSLRHRLERQVLIRPRVSLQLRFLGQEAHCLDLVAEQAAARLEHVLGCGCTRGLHRVQWSSDACALEGVVSRLEDAQSTDSFMYLYVNGRYVEPTPIHESIVRLFAAASLHAQEGTGQGPDSVSAVAAGGVWPLFVLNFQCPEDWFDVALAGSVIQFSNWRQPIRFIQMCLRKVWLRERSGEEAPDPAQRAPASLQKHRKATAKRTRCSDAVNIVPLLAQRIAVARGPAAPCQTTSPDGASKVCGGATTSLAALALGLRTLFNKRGSFVDSAMPRRSYALWLGALWSPGPAAAVWPFDAATSASSEKAPELPHGAHLAFAGSPVIVVERHMGHNPWEDLHKNMERMLQQQVAGGSVGSQALMPRPVQMQMQLGGLLDMFGDHHAGHVGLAQGSFQVHDDHETQIVISAVLPGYEFGAASASSEKPLSVRAIRGRSLVISGRHRQGPLISSWQRVFSLPKGSDVGHVSVTYNSGTGNLTVTVPRSNATVAEESEGEENVGMDDMLPPALQALRSGVPLLVGNMGALQAHPKTCKLFVARRRCAASLNAFAVVTDEMFHSPVAAAAACLQKGQLVRWMDGWMDGWMDDDDDDDNDDDFADLQDPQGPRGAQEGSSLFGCLRVGRMSIHGDVATAIGQQVEQMILQAKKDSEARVRHELNVARSQLTQMESHITELSERVTRCVRLNSGGTATGVDPAMTVDRAFLSQKIKQLEQKWGSEVKALKQDLHRTILAHNHNSDLMRHHRDALDEARRKLDSQPAPKADQVDAQIDKVDRMLRAGAAKQRALDALTERLTQLETQAAQMFPAAPGFGTTAVPPGLSAAPAAAVPKKPGKKDGDLPSELEVRAHLEKAALGQGSSFNAEAPVFIPRGAVDVEAPKAASIPKADAGAPITLPVPAGSLEVLPDAGEKDAALILGEAATVDDPVEVEEAPAAEAEEDSIEKNCYSSGDCGSVSACILRCTCHCVLPAGGRLLAVLATPPLRAANSPNSLHEGGPQGFLRARRPMGLEDVLGQVFGQLDQMHPRNHLPAARQVPEDAVVNLVGCFAKSQLEQVKLKYYGEENAANFAAMYWHAETDHA</sequence>
<dbReference type="InterPro" id="IPR020568">
    <property type="entry name" value="Ribosomal_Su5_D2-typ_SF"/>
</dbReference>
<dbReference type="PANTHER" id="PTHR10073">
    <property type="entry name" value="DNA MISMATCH REPAIR PROTEIN MLH, PMS, MUTL"/>
    <property type="match status" value="1"/>
</dbReference>
<keyword evidence="5" id="KW-1185">Reference proteome</keyword>
<dbReference type="EMBL" id="LSRX01000394">
    <property type="protein sequence ID" value="OLP98494.1"/>
    <property type="molecule type" value="Genomic_DNA"/>
</dbReference>
<name>A0A1Q9DTK0_SYMMI</name>
<dbReference type="GO" id="GO:0006298">
    <property type="term" value="P:mismatch repair"/>
    <property type="evidence" value="ECO:0007669"/>
    <property type="project" value="InterPro"/>
</dbReference>
<gene>
    <name evidence="4" type="primary">MLH3</name>
    <name evidence="4" type="ORF">AK812_SmicGene19048</name>
</gene>
<feature type="compositionally biased region" description="Basic and acidic residues" evidence="1">
    <location>
        <begin position="276"/>
        <end position="288"/>
    </location>
</feature>
<keyword evidence="2" id="KW-0472">Membrane</keyword>
<feature type="transmembrane region" description="Helical" evidence="2">
    <location>
        <begin position="594"/>
        <end position="618"/>
    </location>
</feature>
<feature type="compositionally biased region" description="Acidic residues" evidence="1">
    <location>
        <begin position="1659"/>
        <end position="1673"/>
    </location>
</feature>
<proteinExistence type="predicted"/>
<dbReference type="CDD" id="cd00782">
    <property type="entry name" value="MutL_Trans"/>
    <property type="match status" value="1"/>
</dbReference>
<dbReference type="OrthoDB" id="419376at2759"/>
<dbReference type="CDD" id="cd06464">
    <property type="entry name" value="ACD_sHsps-like"/>
    <property type="match status" value="1"/>
</dbReference>
<comment type="caution">
    <text evidence="4">The sequence shown here is derived from an EMBL/GenBank/DDBJ whole genome shotgun (WGS) entry which is preliminary data.</text>
</comment>
<dbReference type="GO" id="GO:0140664">
    <property type="term" value="F:ATP-dependent DNA damage sensor activity"/>
    <property type="evidence" value="ECO:0007669"/>
    <property type="project" value="InterPro"/>
</dbReference>
<dbReference type="InterPro" id="IPR013507">
    <property type="entry name" value="DNA_mismatch_S5_2-like"/>
</dbReference>
<feature type="transmembrane region" description="Helical" evidence="2">
    <location>
        <begin position="406"/>
        <end position="426"/>
    </location>
</feature>
<feature type="transmembrane region" description="Helical" evidence="2">
    <location>
        <begin position="524"/>
        <end position="542"/>
    </location>
</feature>